<evidence type="ECO:0000256" key="17">
    <source>
        <dbReference type="PROSITE-ProRule" id="PRU00259"/>
    </source>
</evidence>
<dbReference type="PIRSF" id="PIRSF005673">
    <property type="entry name" value="Importin_alpha"/>
    <property type="match status" value="1"/>
</dbReference>
<proteinExistence type="inferred from homology"/>
<dbReference type="Pfam" id="PF01749">
    <property type="entry name" value="IBB"/>
    <property type="match status" value="1"/>
</dbReference>
<dbReference type="PROSITE" id="PS51214">
    <property type="entry name" value="IBB"/>
    <property type="match status" value="1"/>
</dbReference>
<evidence type="ECO:0000256" key="14">
    <source>
        <dbReference type="ARBA" id="ARBA00075336"/>
    </source>
</evidence>
<comment type="function">
    <text evidence="12">Functions in nuclear protein import as an adapter protein for nuclear receptor KPNB1. Binds specifically and directly to substrates containing either a simple or bipartite NLS motif. Docking of the importin/substrate complex to the nuclear pore complex (NPC) is mediated by KPNB1 through binding to nucleoporin FxFG repeats and the complex is subsequently translocated through the pore by an energy requiring, Ran-dependent mechanism. At the nucleoplasmic side of the NPC, Ran binds to importin-beta and the three components separate and importin-alpha and -beta are re-exported from the nucleus to the cytoplasm where GTP hydrolysis releases Ran from importin. The directionality of nuclear import is thought to be conferred by an asymmetric distribution of the GTP- and GDP-bound forms of Ran between the cytoplasm and nucleus. Mediator of PR-DUB complex component BAP1 nuclear import; acts redundantly with KPNA1 and Transportin-1/TNPO1.</text>
</comment>
<evidence type="ECO:0000256" key="3">
    <source>
        <dbReference type="ARBA" id="ARBA00010394"/>
    </source>
</evidence>
<dbReference type="Gene3D" id="1.25.10.10">
    <property type="entry name" value="Leucine-rich Repeat Variant"/>
    <property type="match status" value="1"/>
</dbReference>
<evidence type="ECO:0000256" key="4">
    <source>
        <dbReference type="ARBA" id="ARBA00022448"/>
    </source>
</evidence>
<dbReference type="GO" id="GO:0005829">
    <property type="term" value="C:cytosol"/>
    <property type="evidence" value="ECO:0007669"/>
    <property type="project" value="UniProtKB-ARBA"/>
</dbReference>
<evidence type="ECO:0000256" key="11">
    <source>
        <dbReference type="ARBA" id="ARBA00023242"/>
    </source>
</evidence>
<feature type="repeat" description="ARM" evidence="17">
    <location>
        <begin position="240"/>
        <end position="268"/>
    </location>
</feature>
<dbReference type="GO" id="GO:0005654">
    <property type="term" value="C:nucleoplasm"/>
    <property type="evidence" value="ECO:0007669"/>
    <property type="project" value="UniProtKB-ARBA"/>
</dbReference>
<feature type="repeat" description="ARM" evidence="17">
    <location>
        <begin position="371"/>
        <end position="413"/>
    </location>
</feature>
<dbReference type="Proteomes" id="UP000694567">
    <property type="component" value="Unplaced"/>
</dbReference>
<dbReference type="GO" id="GO:0075506">
    <property type="term" value="P:entry of viral genome into host nucleus through nuclear pore complex via importin"/>
    <property type="evidence" value="ECO:0007669"/>
    <property type="project" value="UniProtKB-ARBA"/>
</dbReference>
<dbReference type="FunFam" id="1.25.10.10:FF:000009">
    <property type="entry name" value="Importin subunit alpha"/>
    <property type="match status" value="1"/>
</dbReference>
<dbReference type="Pfam" id="PF16186">
    <property type="entry name" value="Arm_3"/>
    <property type="match status" value="1"/>
</dbReference>
<feature type="region of interest" description="Disordered" evidence="19">
    <location>
        <begin position="1"/>
        <end position="29"/>
    </location>
</feature>
<evidence type="ECO:0000313" key="22">
    <source>
        <dbReference type="Proteomes" id="UP000694567"/>
    </source>
</evidence>
<feature type="domain" description="IBB" evidence="20">
    <location>
        <begin position="75"/>
        <end position="138"/>
    </location>
</feature>
<reference evidence="21" key="2">
    <citation type="submission" date="2025-09" db="UniProtKB">
        <authorList>
            <consortium name="Ensembl"/>
        </authorList>
    </citation>
    <scope>IDENTIFICATION</scope>
</reference>
<reference evidence="21" key="1">
    <citation type="submission" date="2025-08" db="UniProtKB">
        <authorList>
            <consortium name="Ensembl"/>
        </authorList>
    </citation>
    <scope>IDENTIFICATION</scope>
</reference>
<protein>
    <recommendedName>
        <fullName evidence="13">Importin subunit alpha-1</fullName>
    </recommendedName>
    <alternativeName>
        <fullName evidence="15">Karyopherin subunit alpha-2</fullName>
    </alternativeName>
    <alternativeName>
        <fullName evidence="14">RAG cohort protein 1</fullName>
    </alternativeName>
    <alternativeName>
        <fullName evidence="16">SRP1-alpha</fullName>
    </alternativeName>
</protein>
<dbReference type="GO" id="GO:1903902">
    <property type="term" value="P:positive regulation of viral life cycle"/>
    <property type="evidence" value="ECO:0007669"/>
    <property type="project" value="UniProtKB-ARBA"/>
</dbReference>
<evidence type="ECO:0000256" key="1">
    <source>
        <dbReference type="ARBA" id="ARBA00004123"/>
    </source>
</evidence>
<keyword evidence="6" id="KW-0597">Phosphoprotein</keyword>
<evidence type="ECO:0000256" key="8">
    <source>
        <dbReference type="ARBA" id="ARBA00022843"/>
    </source>
</evidence>
<sequence>MFTPYRPAAPGIQPHRVSQTSASPLPALEHPPVHSPCVLRPDYAAPDQRFLTRRTFFTSAFNTPGAFLSVSLKNLINKMSTNENANTAAARLNRFKNKGKDTTEMRRRRIEVNVELRKAKKDDQMFKRRNVNTLPDDATSPLQENRNNQVSAHWSVEEIVKGVNGNNTELQLQATQAARKLLSREKQPPIDNIIRAGLIPKFVSFLGRADCSPIQFESAWALTNIASGTSEQTKAVVDGGAIPAFISLLASPHTHISEQAVWALGNIAGDGSTYRDLVIKFGAIEPLLSLLAVPDLSSLASGYLRNVTWTLSNLCRNKNPAPPIEAIEQILPTLVRLLHHDDHEVLADTCWALSYLTDGSNDRIEVVVKTGLVPQLVKLLACSELPIMTPSLRAIGNIVTGTDEQTQIVIDSGALSVFPSLLSHHKNNIQKEAAWTMSNITAGRQDQIQRVVDHGLVPYLIGILRKGDFKSQKEAVWAVTNYTSGGTIDQIVYLVQAGVVEPLLNLLSAKDSKTVLVILDAISNIFLAAEKINETEKLCLMIEECGGLDKIEALQSHENEQVYKASSTLIEKYFSAEEEEDQNVVPESTAASYTFHIQGNTPNTFNF</sequence>
<dbReference type="Ensembl" id="ENSBOBT00000001587.1">
    <property type="protein sequence ID" value="ENSBOBP00000001558.1"/>
    <property type="gene ID" value="ENSBOBG00000001064.1"/>
</dbReference>
<evidence type="ECO:0000313" key="21">
    <source>
        <dbReference type="Ensembl" id="ENSBOBP00000001558.1"/>
    </source>
</evidence>
<evidence type="ECO:0000259" key="20">
    <source>
        <dbReference type="PROSITE" id="PS51214"/>
    </source>
</evidence>
<name>A0A8C0EDD8_BUBBB</name>
<dbReference type="InterPro" id="IPR016024">
    <property type="entry name" value="ARM-type_fold"/>
</dbReference>
<dbReference type="PANTHER" id="PTHR23316">
    <property type="entry name" value="IMPORTIN ALPHA"/>
    <property type="match status" value="1"/>
</dbReference>
<keyword evidence="8" id="KW-0832">Ubl conjugation</keyword>
<keyword evidence="10" id="KW-0007">Acetylation</keyword>
<dbReference type="GO" id="GO:0061608">
    <property type="term" value="F:nuclear import signal receptor activity"/>
    <property type="evidence" value="ECO:0007669"/>
    <property type="project" value="InterPro"/>
</dbReference>
<evidence type="ECO:0000256" key="12">
    <source>
        <dbReference type="ARBA" id="ARBA00054240"/>
    </source>
</evidence>
<dbReference type="SUPFAM" id="SSF48371">
    <property type="entry name" value="ARM repeat"/>
    <property type="match status" value="1"/>
</dbReference>
<evidence type="ECO:0000256" key="6">
    <source>
        <dbReference type="ARBA" id="ARBA00022553"/>
    </source>
</evidence>
<dbReference type="PROSITE" id="PS50176">
    <property type="entry name" value="ARM_REPEAT"/>
    <property type="match status" value="4"/>
</dbReference>
<evidence type="ECO:0000256" key="16">
    <source>
        <dbReference type="ARBA" id="ARBA00080869"/>
    </source>
</evidence>
<dbReference type="FunFam" id="1.20.5.690:FF:000005">
    <property type="entry name" value="Importin subunit alpha"/>
    <property type="match status" value="1"/>
</dbReference>
<dbReference type="SMART" id="SM00185">
    <property type="entry name" value="ARM"/>
    <property type="match status" value="8"/>
</dbReference>
<dbReference type="InterPro" id="IPR002652">
    <property type="entry name" value="Importin-a_IBB"/>
</dbReference>
<comment type="subcellular location">
    <subcellularLocation>
        <location evidence="2">Cytoplasm</location>
    </subcellularLocation>
    <subcellularLocation>
        <location evidence="1">Nucleus</location>
    </subcellularLocation>
</comment>
<dbReference type="InterPro" id="IPR011989">
    <property type="entry name" value="ARM-like"/>
</dbReference>
<dbReference type="InterPro" id="IPR036975">
    <property type="entry name" value="Importin-a_IBB_sf"/>
</dbReference>
<comment type="similarity">
    <text evidence="3">Belongs to the importin alpha family.</text>
</comment>
<dbReference type="GO" id="GO:0043657">
    <property type="term" value="C:host cell"/>
    <property type="evidence" value="ECO:0007669"/>
    <property type="project" value="GOC"/>
</dbReference>
<dbReference type="Pfam" id="PF00514">
    <property type="entry name" value="Arm"/>
    <property type="match status" value="7"/>
</dbReference>
<keyword evidence="5" id="KW-0963">Cytoplasm</keyword>
<evidence type="ECO:0000256" key="9">
    <source>
        <dbReference type="ARBA" id="ARBA00022927"/>
    </source>
</evidence>
<feature type="repeat" description="ARM" evidence="17">
    <location>
        <begin position="197"/>
        <end position="240"/>
    </location>
</feature>
<evidence type="ECO:0000256" key="15">
    <source>
        <dbReference type="ARBA" id="ARBA00075596"/>
    </source>
</evidence>
<evidence type="ECO:0000256" key="2">
    <source>
        <dbReference type="ARBA" id="ARBA00004496"/>
    </source>
</evidence>
<keyword evidence="7" id="KW-0677">Repeat</keyword>
<evidence type="ECO:0000256" key="19">
    <source>
        <dbReference type="SAM" id="MobiDB-lite"/>
    </source>
</evidence>
<evidence type="ECO:0000256" key="10">
    <source>
        <dbReference type="ARBA" id="ARBA00022990"/>
    </source>
</evidence>
<evidence type="ECO:0000256" key="5">
    <source>
        <dbReference type="ARBA" id="ARBA00022490"/>
    </source>
</evidence>
<dbReference type="InterPro" id="IPR024931">
    <property type="entry name" value="Importin_alpha"/>
</dbReference>
<keyword evidence="9" id="KW-0653">Protein transport</keyword>
<accession>A0A8C0EDD8</accession>
<dbReference type="Gene3D" id="1.20.5.690">
    <property type="entry name" value="Importin-alpha, importin-beta-binding domain"/>
    <property type="match status" value="1"/>
</dbReference>
<dbReference type="InterPro" id="IPR032413">
    <property type="entry name" value="Arm_3"/>
</dbReference>
<organism evidence="21 22">
    <name type="scientific">Bubo bubo</name>
    <name type="common">Eurasian eagle-owl</name>
    <name type="synonym">Strix bubo</name>
    <dbReference type="NCBI Taxonomy" id="30461"/>
    <lineage>
        <taxon>Eukaryota</taxon>
        <taxon>Metazoa</taxon>
        <taxon>Chordata</taxon>
        <taxon>Craniata</taxon>
        <taxon>Vertebrata</taxon>
        <taxon>Euteleostomi</taxon>
        <taxon>Archelosauria</taxon>
        <taxon>Archosauria</taxon>
        <taxon>Dinosauria</taxon>
        <taxon>Saurischia</taxon>
        <taxon>Theropoda</taxon>
        <taxon>Coelurosauria</taxon>
        <taxon>Aves</taxon>
        <taxon>Neognathae</taxon>
        <taxon>Neoaves</taxon>
        <taxon>Telluraves</taxon>
        <taxon>Strigiformes</taxon>
        <taxon>Strigidae</taxon>
        <taxon>Bubo</taxon>
    </lineage>
</organism>
<keyword evidence="22" id="KW-1185">Reference proteome</keyword>
<keyword evidence="4 18" id="KW-0813">Transport</keyword>
<evidence type="ECO:0000256" key="7">
    <source>
        <dbReference type="ARBA" id="ARBA00022737"/>
    </source>
</evidence>
<dbReference type="InterPro" id="IPR000225">
    <property type="entry name" value="Armadillo"/>
</dbReference>
<keyword evidence="11" id="KW-0539">Nucleus</keyword>
<feature type="repeat" description="ARM" evidence="17">
    <location>
        <begin position="329"/>
        <end position="371"/>
    </location>
</feature>
<dbReference type="GO" id="GO:0006606">
    <property type="term" value="P:protein import into nucleus"/>
    <property type="evidence" value="ECO:0007669"/>
    <property type="project" value="InterPro"/>
</dbReference>
<evidence type="ECO:0000256" key="18">
    <source>
        <dbReference type="PROSITE-ProRule" id="PRU00561"/>
    </source>
</evidence>
<evidence type="ECO:0000256" key="13">
    <source>
        <dbReference type="ARBA" id="ARBA00070916"/>
    </source>
</evidence>
<dbReference type="AlphaFoldDB" id="A0A8C0EDD8"/>